<gene>
    <name evidence="1" type="ORF">PMAYCL1PPCAC_24340</name>
</gene>
<protein>
    <submittedName>
        <fullName evidence="1">Uncharacterized protein</fullName>
    </submittedName>
</protein>
<organism evidence="1 2">
    <name type="scientific">Pristionchus mayeri</name>
    <dbReference type="NCBI Taxonomy" id="1317129"/>
    <lineage>
        <taxon>Eukaryota</taxon>
        <taxon>Metazoa</taxon>
        <taxon>Ecdysozoa</taxon>
        <taxon>Nematoda</taxon>
        <taxon>Chromadorea</taxon>
        <taxon>Rhabditida</taxon>
        <taxon>Rhabditina</taxon>
        <taxon>Diplogasteromorpha</taxon>
        <taxon>Diplogasteroidea</taxon>
        <taxon>Neodiplogasteridae</taxon>
        <taxon>Pristionchus</taxon>
    </lineage>
</organism>
<dbReference type="AlphaFoldDB" id="A0AAN5D1J9"/>
<accession>A0AAN5D1J9</accession>
<reference evidence="2" key="1">
    <citation type="submission" date="2022-10" db="EMBL/GenBank/DDBJ databases">
        <title>Genome assembly of Pristionchus species.</title>
        <authorList>
            <person name="Yoshida K."/>
            <person name="Sommer R.J."/>
        </authorList>
    </citation>
    <scope>NUCLEOTIDE SEQUENCE [LARGE SCALE GENOMIC DNA]</scope>
    <source>
        <strain evidence="2">RS5460</strain>
    </source>
</reference>
<sequence>IMKKDMINDDLKEKVIFHVNKELKYNFGNAIIKDGDIVGTVLRLSIDSTEDEDISDVLRELSGMRGHRTTDVIPTRRRTTFLIQFSSVERTIQLYRKEITCGSRTFGRLGWPTVPLNDPIDSIGSRGVRIVLTWPPIISMNGLAIYDSFPVSFHLR</sequence>
<evidence type="ECO:0000313" key="2">
    <source>
        <dbReference type="Proteomes" id="UP001328107"/>
    </source>
</evidence>
<dbReference type="Proteomes" id="UP001328107">
    <property type="component" value="Unassembled WGS sequence"/>
</dbReference>
<comment type="caution">
    <text evidence="1">The sequence shown here is derived from an EMBL/GenBank/DDBJ whole genome shotgun (WGS) entry which is preliminary data.</text>
</comment>
<dbReference type="EMBL" id="BTRK01000005">
    <property type="protein sequence ID" value="GMR54145.1"/>
    <property type="molecule type" value="Genomic_DNA"/>
</dbReference>
<proteinExistence type="predicted"/>
<keyword evidence="2" id="KW-1185">Reference proteome</keyword>
<evidence type="ECO:0000313" key="1">
    <source>
        <dbReference type="EMBL" id="GMR54145.1"/>
    </source>
</evidence>
<name>A0AAN5D1J9_9BILA</name>
<feature type="non-terminal residue" evidence="1">
    <location>
        <position position="1"/>
    </location>
</feature>